<sequence>MYVRTILRRGFSLHLLRYSMLHPCNHKVLNAASNSIIPKFRFCPFILPEISSVSLSRLLLSLNCDRAIKGIGLVVCGQLVADGVMVVLSARNEKSGLEAPEKLKESEVSDNVIFHQLDVTDPSSWGAICSQWLLLAESKKLWCYIRPKGQISPKQLMKIFIFFDLSLSLQNFQNEWAKWVLRDVEGLTDDRIDKVLHEYLKDFKDCLLEKNGWPKAFSGYIVSEADAYTKLVAKMYPNVCVNCVNPGFIKTDSNGHLGTQSAEQGGECAVRLALPLNGGPSGLFFLQNEANCGQGIDVHNIRNSMFARNKHFLCNLNEVRVFVAKVVTSLTGNTSEFTISDSIALEQANIDNKHRTLQKYHSMKRNFPILLIPSLNKSSSKVDGQPMSLRFALCHCYFHTMDDLVTVVTGVNKGVGLGICKKLAASGISLVLTARDVKRGIEVVDNFGKVNILSVTTQKTSSKEYLTFHVNSLHPGFVQTGLTGSIGHVTSEAGAIGPTKFASRVIVCGHINKFVHKLGADLNLN</sequence>
<organism evidence="4 5">
    <name type="scientific">Dillenia turbinata</name>
    <dbReference type="NCBI Taxonomy" id="194707"/>
    <lineage>
        <taxon>Eukaryota</taxon>
        <taxon>Viridiplantae</taxon>
        <taxon>Streptophyta</taxon>
        <taxon>Embryophyta</taxon>
        <taxon>Tracheophyta</taxon>
        <taxon>Spermatophyta</taxon>
        <taxon>Magnoliopsida</taxon>
        <taxon>eudicotyledons</taxon>
        <taxon>Gunneridae</taxon>
        <taxon>Pentapetalae</taxon>
        <taxon>Dilleniales</taxon>
        <taxon>Dilleniaceae</taxon>
        <taxon>Dillenia</taxon>
    </lineage>
</organism>
<dbReference type="InterPro" id="IPR036291">
    <property type="entry name" value="NAD(P)-bd_dom_sf"/>
</dbReference>
<reference evidence="4 5" key="1">
    <citation type="submission" date="2023-12" db="EMBL/GenBank/DDBJ databases">
        <title>A high-quality genome assembly for Dillenia turbinata (Dilleniales).</title>
        <authorList>
            <person name="Chanderbali A."/>
        </authorList>
    </citation>
    <scope>NUCLEOTIDE SEQUENCE [LARGE SCALE GENOMIC DNA]</scope>
    <source>
        <strain evidence="4">LSX21</strain>
        <tissue evidence="4">Leaf</tissue>
    </source>
</reference>
<dbReference type="SUPFAM" id="SSF51735">
    <property type="entry name" value="NAD(P)-binding Rossmann-fold domains"/>
    <property type="match status" value="2"/>
</dbReference>
<dbReference type="Proteomes" id="UP001370490">
    <property type="component" value="Unassembled WGS sequence"/>
</dbReference>
<dbReference type="AlphaFoldDB" id="A0AAN8Z4A4"/>
<dbReference type="Gene3D" id="3.40.50.720">
    <property type="entry name" value="NAD(P)-binding Rossmann-like Domain"/>
    <property type="match status" value="3"/>
</dbReference>
<evidence type="ECO:0000256" key="1">
    <source>
        <dbReference type="ARBA" id="ARBA00006484"/>
    </source>
</evidence>
<dbReference type="Pfam" id="PF00106">
    <property type="entry name" value="adh_short"/>
    <property type="match status" value="1"/>
</dbReference>
<evidence type="ECO:0000313" key="4">
    <source>
        <dbReference type="EMBL" id="KAK6920163.1"/>
    </source>
</evidence>
<name>A0AAN8Z4A4_9MAGN</name>
<dbReference type="PANTHER" id="PTHR43490">
    <property type="entry name" value="(+)-NEOMENTHOL DEHYDROGENASE"/>
    <property type="match status" value="1"/>
</dbReference>
<dbReference type="InterPro" id="IPR002347">
    <property type="entry name" value="SDR_fam"/>
</dbReference>
<keyword evidence="3" id="KW-0560">Oxidoreductase</keyword>
<comment type="caution">
    <text evidence="4">The sequence shown here is derived from an EMBL/GenBank/DDBJ whole genome shotgun (WGS) entry which is preliminary data.</text>
</comment>
<keyword evidence="2" id="KW-0521">NADP</keyword>
<accession>A0AAN8Z4A4</accession>
<evidence type="ECO:0000256" key="3">
    <source>
        <dbReference type="ARBA" id="ARBA00023002"/>
    </source>
</evidence>
<evidence type="ECO:0000256" key="2">
    <source>
        <dbReference type="ARBA" id="ARBA00022857"/>
    </source>
</evidence>
<evidence type="ECO:0000313" key="5">
    <source>
        <dbReference type="Proteomes" id="UP001370490"/>
    </source>
</evidence>
<protein>
    <submittedName>
        <fullName evidence="4">Short-chain dehydrogenase/reductase SDR</fullName>
    </submittedName>
</protein>
<keyword evidence="5" id="KW-1185">Reference proteome</keyword>
<comment type="similarity">
    <text evidence="1">Belongs to the short-chain dehydrogenases/reductases (SDR) family.</text>
</comment>
<proteinExistence type="inferred from homology"/>
<gene>
    <name evidence="4" type="ORF">RJ641_016067</name>
</gene>
<dbReference type="EMBL" id="JBAMMX010000021">
    <property type="protein sequence ID" value="KAK6920163.1"/>
    <property type="molecule type" value="Genomic_DNA"/>
</dbReference>
<dbReference type="GO" id="GO:0016491">
    <property type="term" value="F:oxidoreductase activity"/>
    <property type="evidence" value="ECO:0007669"/>
    <property type="project" value="UniProtKB-KW"/>
</dbReference>
<dbReference type="GO" id="GO:0016020">
    <property type="term" value="C:membrane"/>
    <property type="evidence" value="ECO:0007669"/>
    <property type="project" value="TreeGrafter"/>
</dbReference>
<dbReference type="PANTHER" id="PTHR43490:SF107">
    <property type="entry name" value="SALUTARIDINE REDUCTASE (NADPH)"/>
    <property type="match status" value="1"/>
</dbReference>